<dbReference type="SUPFAM" id="SSF52518">
    <property type="entry name" value="Thiamin diphosphate-binding fold (THDP-binding)"/>
    <property type="match status" value="2"/>
</dbReference>
<dbReference type="GO" id="GO:0009099">
    <property type="term" value="P:L-valine biosynthetic process"/>
    <property type="evidence" value="ECO:0007669"/>
    <property type="project" value="UniProtKB-UniPathway"/>
</dbReference>
<evidence type="ECO:0000259" key="14">
    <source>
        <dbReference type="Pfam" id="PF02775"/>
    </source>
</evidence>
<dbReference type="GO" id="GO:0000287">
    <property type="term" value="F:magnesium ion binding"/>
    <property type="evidence" value="ECO:0007669"/>
    <property type="project" value="UniProtKB-UniRule"/>
</dbReference>
<dbReference type="InterPro" id="IPR011766">
    <property type="entry name" value="TPP_enzyme_TPP-bd"/>
</dbReference>
<dbReference type="GO" id="GO:0003984">
    <property type="term" value="F:acetolactate synthase activity"/>
    <property type="evidence" value="ECO:0007669"/>
    <property type="project" value="UniProtKB-EC"/>
</dbReference>
<evidence type="ECO:0000256" key="5">
    <source>
        <dbReference type="ARBA" id="ARBA00022605"/>
    </source>
</evidence>
<evidence type="ECO:0000313" key="17">
    <source>
        <dbReference type="Proteomes" id="UP000515960"/>
    </source>
</evidence>
<dbReference type="GO" id="GO:0050660">
    <property type="term" value="F:flavin adenine dinucleotide binding"/>
    <property type="evidence" value="ECO:0007669"/>
    <property type="project" value="InterPro"/>
</dbReference>
<evidence type="ECO:0000256" key="11">
    <source>
        <dbReference type="ARBA" id="ARBA00048670"/>
    </source>
</evidence>
<evidence type="ECO:0000256" key="3">
    <source>
        <dbReference type="ARBA" id="ARBA00007812"/>
    </source>
</evidence>
<accession>A0A7G9B389</accession>
<dbReference type="UniPathway" id="UPA00047">
    <property type="reaction ID" value="UER00055"/>
</dbReference>
<comment type="similarity">
    <text evidence="3 12">Belongs to the TPP enzyme family.</text>
</comment>
<dbReference type="SUPFAM" id="SSF52467">
    <property type="entry name" value="DHS-like NAD/FAD-binding domain"/>
    <property type="match status" value="1"/>
</dbReference>
<dbReference type="RefSeq" id="WP_187332600.1">
    <property type="nucleotide sequence ID" value="NZ_CP060490.1"/>
</dbReference>
<dbReference type="PANTHER" id="PTHR18968">
    <property type="entry name" value="THIAMINE PYROPHOSPHATE ENZYMES"/>
    <property type="match status" value="1"/>
</dbReference>
<name>A0A7G9B389_9FIRM</name>
<dbReference type="InterPro" id="IPR039368">
    <property type="entry name" value="AHAS_TPP"/>
</dbReference>
<dbReference type="CDD" id="cd02015">
    <property type="entry name" value="TPP_AHAS"/>
    <property type="match status" value="1"/>
</dbReference>
<dbReference type="CDD" id="cd07035">
    <property type="entry name" value="TPP_PYR_POX_like"/>
    <property type="match status" value="1"/>
</dbReference>
<dbReference type="Pfam" id="PF02776">
    <property type="entry name" value="TPP_enzyme_N"/>
    <property type="match status" value="1"/>
</dbReference>
<evidence type="ECO:0000256" key="1">
    <source>
        <dbReference type="ARBA" id="ARBA00004974"/>
    </source>
</evidence>
<feature type="domain" description="Thiamine pyrophosphate enzyme TPP-binding" evidence="14">
    <location>
        <begin position="381"/>
        <end position="529"/>
    </location>
</feature>
<keyword evidence="10 12" id="KW-0100">Branched-chain amino acid biosynthesis</keyword>
<feature type="domain" description="Thiamine pyrophosphate enzyme N-terminal TPP-binding" evidence="15">
    <location>
        <begin position="4"/>
        <end position="116"/>
    </location>
</feature>
<dbReference type="Pfam" id="PF00205">
    <property type="entry name" value="TPP_enzyme_M"/>
    <property type="match status" value="1"/>
</dbReference>
<dbReference type="Gene3D" id="3.40.50.970">
    <property type="match status" value="2"/>
</dbReference>
<dbReference type="InterPro" id="IPR029035">
    <property type="entry name" value="DHS-like_NAD/FAD-binding_dom"/>
</dbReference>
<keyword evidence="7 12" id="KW-0479">Metal-binding</keyword>
<evidence type="ECO:0000256" key="6">
    <source>
        <dbReference type="ARBA" id="ARBA00022679"/>
    </source>
</evidence>
<gene>
    <name evidence="16" type="primary">ilvB</name>
    <name evidence="16" type="ORF">H8790_11300</name>
</gene>
<comment type="cofactor">
    <cofactor evidence="12">
        <name>Mg(2+)</name>
        <dbReference type="ChEBI" id="CHEBI:18420"/>
    </cofactor>
    <text evidence="12">Binds 1 Mg(2+) ion per subunit.</text>
</comment>
<keyword evidence="17" id="KW-1185">Reference proteome</keyword>
<dbReference type="Pfam" id="PF02775">
    <property type="entry name" value="TPP_enzyme_C"/>
    <property type="match status" value="1"/>
</dbReference>
<proteinExistence type="inferred from homology"/>
<dbReference type="EC" id="2.2.1.6" evidence="4 12"/>
<dbReference type="Proteomes" id="UP000515960">
    <property type="component" value="Chromosome"/>
</dbReference>
<dbReference type="InterPro" id="IPR012846">
    <property type="entry name" value="Acetolactate_synth_lsu"/>
</dbReference>
<evidence type="ECO:0000256" key="7">
    <source>
        <dbReference type="ARBA" id="ARBA00022723"/>
    </source>
</evidence>
<keyword evidence="5 12" id="KW-0028">Amino-acid biosynthesis</keyword>
<keyword evidence="9 12" id="KW-0786">Thiamine pyrophosphate</keyword>
<sequence>MLLTGAEIIVEVLIEQGVTNLFGYPGGAALNIYDALYQRRDRITHYLTAHEQGASHAADGYARATGKTGVCLATSGPGATNLVTGIATAYLDSIPMVAITANVGTELIGKDSFQEVFITGITTPITKHNYAVRDITRLAHTLRTAFRIASSGRKGPVLVDIPKDITAATCEYTPEPPAAPEAPMQPDMQQLRQAAALLARSHRPVLCFGGGVISANASRELVEFVRKAHIPTCHTIMGTGVIGFGDELDLGMIGMHGSMVANTAIDQADLLLAVGTRFSDRVALKTDAFAPKAQVVHFDIDPSEFDKNVPSSLAVAGDLKAALTGLLPLVEPRDRSGWQEKIELWRERDYYPTSEPGVLHPHTIMEIIGQEAGEDAVVVTDVGQHQIWAAQYCKKTKPRGFITSGGLGTMGFGYGAAIGAKVALGESAKVIHVTGDGSFHMNMNEACTAVSNNLQVITVLMDNRVLGMVRQWQTSFYDSHYMCTEPERKSDYVKIAEGFGARGFRAGTPEQFRAALDEALRSEGPSWIVCPIDREERVLPMIPSGMTVQDIILE</sequence>
<evidence type="ECO:0000256" key="2">
    <source>
        <dbReference type="ARBA" id="ARBA00005025"/>
    </source>
</evidence>
<evidence type="ECO:0000256" key="9">
    <source>
        <dbReference type="ARBA" id="ARBA00023052"/>
    </source>
</evidence>
<dbReference type="InterPro" id="IPR045229">
    <property type="entry name" value="TPP_enz"/>
</dbReference>
<evidence type="ECO:0000259" key="15">
    <source>
        <dbReference type="Pfam" id="PF02776"/>
    </source>
</evidence>
<dbReference type="FunFam" id="3.40.50.970:FF:000007">
    <property type="entry name" value="Acetolactate synthase"/>
    <property type="match status" value="1"/>
</dbReference>
<dbReference type="GO" id="GO:0009097">
    <property type="term" value="P:isoleucine biosynthetic process"/>
    <property type="evidence" value="ECO:0007669"/>
    <property type="project" value="UniProtKB-UniPathway"/>
</dbReference>
<dbReference type="GO" id="GO:0005948">
    <property type="term" value="C:acetolactate synthase complex"/>
    <property type="evidence" value="ECO:0007669"/>
    <property type="project" value="TreeGrafter"/>
</dbReference>
<organism evidence="16 17">
    <name type="scientific">Oscillibacter hominis</name>
    <dbReference type="NCBI Taxonomy" id="2763056"/>
    <lineage>
        <taxon>Bacteria</taxon>
        <taxon>Bacillati</taxon>
        <taxon>Bacillota</taxon>
        <taxon>Clostridia</taxon>
        <taxon>Eubacteriales</taxon>
        <taxon>Oscillospiraceae</taxon>
        <taxon>Oscillibacter</taxon>
    </lineage>
</organism>
<keyword evidence="6 12" id="KW-0808">Transferase</keyword>
<comment type="pathway">
    <text evidence="2 12">Amino-acid biosynthesis; L-valine biosynthesis; L-valine from pyruvate: step 1/4.</text>
</comment>
<dbReference type="EMBL" id="CP060490">
    <property type="protein sequence ID" value="QNL44020.1"/>
    <property type="molecule type" value="Genomic_DNA"/>
</dbReference>
<comment type="catalytic activity">
    <reaction evidence="11 12">
        <text>2 pyruvate + H(+) = (2S)-2-acetolactate + CO2</text>
        <dbReference type="Rhea" id="RHEA:25249"/>
        <dbReference type="ChEBI" id="CHEBI:15361"/>
        <dbReference type="ChEBI" id="CHEBI:15378"/>
        <dbReference type="ChEBI" id="CHEBI:16526"/>
        <dbReference type="ChEBI" id="CHEBI:58476"/>
        <dbReference type="EC" id="2.2.1.6"/>
    </reaction>
</comment>
<feature type="domain" description="Thiamine pyrophosphate enzyme central" evidence="13">
    <location>
        <begin position="191"/>
        <end position="326"/>
    </location>
</feature>
<evidence type="ECO:0000256" key="4">
    <source>
        <dbReference type="ARBA" id="ARBA00013145"/>
    </source>
</evidence>
<evidence type="ECO:0000256" key="12">
    <source>
        <dbReference type="RuleBase" id="RU003591"/>
    </source>
</evidence>
<evidence type="ECO:0000256" key="10">
    <source>
        <dbReference type="ARBA" id="ARBA00023304"/>
    </source>
</evidence>
<dbReference type="FunFam" id="3.40.50.1220:FF:000008">
    <property type="entry name" value="Acetolactate synthase"/>
    <property type="match status" value="1"/>
</dbReference>
<dbReference type="Gene3D" id="3.40.50.1220">
    <property type="entry name" value="TPP-binding domain"/>
    <property type="match status" value="1"/>
</dbReference>
<keyword evidence="8 12" id="KW-0460">Magnesium</keyword>
<dbReference type="InterPro" id="IPR012000">
    <property type="entry name" value="Thiamin_PyroP_enz_cen_dom"/>
</dbReference>
<evidence type="ECO:0000259" key="13">
    <source>
        <dbReference type="Pfam" id="PF00205"/>
    </source>
</evidence>
<protein>
    <recommendedName>
        <fullName evidence="4 12">Acetolactate synthase</fullName>
        <ecNumber evidence="4 12">2.2.1.6</ecNumber>
    </recommendedName>
</protein>
<dbReference type="UniPathway" id="UPA00049">
    <property type="reaction ID" value="UER00059"/>
</dbReference>
<dbReference type="NCBIfam" id="TIGR00118">
    <property type="entry name" value="acolac_lg"/>
    <property type="match status" value="1"/>
</dbReference>
<dbReference type="KEGG" id="ohi:H8790_11300"/>
<dbReference type="GO" id="GO:0030976">
    <property type="term" value="F:thiamine pyrophosphate binding"/>
    <property type="evidence" value="ECO:0007669"/>
    <property type="project" value="UniProtKB-UniRule"/>
</dbReference>
<reference evidence="16 17" key="1">
    <citation type="submission" date="2020-08" db="EMBL/GenBank/DDBJ databases">
        <authorList>
            <person name="Liu C."/>
            <person name="Sun Q."/>
        </authorList>
    </citation>
    <scope>NUCLEOTIDE SEQUENCE [LARGE SCALE GENOMIC DNA]</scope>
    <source>
        <strain evidence="16 17">NSJ-62</strain>
    </source>
</reference>
<evidence type="ECO:0000313" key="16">
    <source>
        <dbReference type="EMBL" id="QNL44020.1"/>
    </source>
</evidence>
<comment type="pathway">
    <text evidence="1 12">Amino-acid biosynthesis; L-isoleucine biosynthesis; L-isoleucine from 2-oxobutanoate: step 1/4.</text>
</comment>
<dbReference type="AlphaFoldDB" id="A0A7G9B389"/>
<evidence type="ECO:0000256" key="8">
    <source>
        <dbReference type="ARBA" id="ARBA00022842"/>
    </source>
</evidence>
<dbReference type="InterPro" id="IPR012001">
    <property type="entry name" value="Thiamin_PyroP_enz_TPP-bd_dom"/>
</dbReference>
<comment type="cofactor">
    <cofactor evidence="12">
        <name>thiamine diphosphate</name>
        <dbReference type="ChEBI" id="CHEBI:58937"/>
    </cofactor>
    <text evidence="12">Binds 1 thiamine pyrophosphate per subunit.</text>
</comment>
<dbReference type="PANTHER" id="PTHR18968:SF13">
    <property type="entry name" value="ACETOLACTATE SYNTHASE CATALYTIC SUBUNIT, MITOCHONDRIAL"/>
    <property type="match status" value="1"/>
</dbReference>
<dbReference type="InterPro" id="IPR029061">
    <property type="entry name" value="THDP-binding"/>
</dbReference>